<dbReference type="OrthoDB" id="8680283at2"/>
<dbReference type="Gene3D" id="3.40.50.1820">
    <property type="entry name" value="alpha/beta hydrolase"/>
    <property type="match status" value="1"/>
</dbReference>
<dbReference type="EMBL" id="CP024608">
    <property type="protein sequence ID" value="ATQ76253.1"/>
    <property type="molecule type" value="Genomic_DNA"/>
</dbReference>
<evidence type="ECO:0000259" key="2">
    <source>
        <dbReference type="Pfam" id="PF12697"/>
    </source>
</evidence>
<protein>
    <submittedName>
        <fullName evidence="3">Alpha/beta hydrolase</fullName>
    </submittedName>
</protein>
<evidence type="ECO:0000313" key="4">
    <source>
        <dbReference type="Proteomes" id="UP000229897"/>
    </source>
</evidence>
<dbReference type="InterPro" id="IPR029058">
    <property type="entry name" value="AB_hydrolase_fold"/>
</dbReference>
<proteinExistence type="inferred from homology"/>
<dbReference type="KEGG" id="mass:CR152_18200"/>
<dbReference type="InterPro" id="IPR000073">
    <property type="entry name" value="AB_hydrolase_1"/>
</dbReference>
<dbReference type="PRINTS" id="PR00111">
    <property type="entry name" value="ABHYDROLASE"/>
</dbReference>
<keyword evidence="3" id="KW-0378">Hydrolase</keyword>
<dbReference type="GO" id="GO:0016787">
    <property type="term" value="F:hydrolase activity"/>
    <property type="evidence" value="ECO:0007669"/>
    <property type="project" value="UniProtKB-KW"/>
</dbReference>
<comment type="similarity">
    <text evidence="1">Belongs to the AB hydrolase superfamily.</text>
</comment>
<dbReference type="SUPFAM" id="SSF53474">
    <property type="entry name" value="alpha/beta-Hydrolases"/>
    <property type="match status" value="1"/>
</dbReference>
<dbReference type="Pfam" id="PF12697">
    <property type="entry name" value="Abhydrolase_6"/>
    <property type="match status" value="1"/>
</dbReference>
<dbReference type="RefSeq" id="WP_099876818.1">
    <property type="nucleotide sequence ID" value="NZ_CP024608.1"/>
</dbReference>
<organism evidence="3 4">
    <name type="scientific">Massilia violaceinigra</name>
    <dbReference type="NCBI Taxonomy" id="2045208"/>
    <lineage>
        <taxon>Bacteria</taxon>
        <taxon>Pseudomonadati</taxon>
        <taxon>Pseudomonadota</taxon>
        <taxon>Betaproteobacteria</taxon>
        <taxon>Burkholderiales</taxon>
        <taxon>Oxalobacteraceae</taxon>
        <taxon>Telluria group</taxon>
        <taxon>Massilia</taxon>
    </lineage>
</organism>
<keyword evidence="4" id="KW-1185">Reference proteome</keyword>
<accession>A0A2D2DMR7</accession>
<feature type="domain" description="AB hydrolase-1" evidence="2">
    <location>
        <begin position="19"/>
        <end position="251"/>
    </location>
</feature>
<dbReference type="AlphaFoldDB" id="A0A2D2DMR7"/>
<reference evidence="3" key="1">
    <citation type="submission" date="2017-10" db="EMBL/GenBank/DDBJ databases">
        <title>Massilia psychrophilum sp. nov., a novel purple-pigmented bacterium isolated from Tianshan glacier, Xinjiang Municipality, China.</title>
        <authorList>
            <person name="Wang H."/>
        </authorList>
    </citation>
    <scope>NUCLEOTIDE SEQUENCE [LARGE SCALE GENOMIC DNA]</scope>
    <source>
        <strain evidence="3">B2</strain>
    </source>
</reference>
<evidence type="ECO:0000313" key="3">
    <source>
        <dbReference type="EMBL" id="ATQ76253.1"/>
    </source>
</evidence>
<name>A0A2D2DMR7_9BURK</name>
<dbReference type="Proteomes" id="UP000229897">
    <property type="component" value="Chromosome"/>
</dbReference>
<evidence type="ECO:0000256" key="1">
    <source>
        <dbReference type="ARBA" id="ARBA00008645"/>
    </source>
</evidence>
<sequence>MNIQHRNNVNCYGNGPSTLVFGHGFGCDQGMWRKLLPSFTERYKVILYDLVGSGKSDLSAYNEVDYATLHRHAEDLLEIIHEFSNEPVVFIGHSVSAMIGMLAAIREPAMFAGQVMVGPSPCFINDGDYVGGFNREDIDGLLSLMHDNYLKWAANMAPLVMGAPDQPDLRQELTASFCRNDPEIARHFARVTFLSDHRADVPRSHTPTLVLQSTDDMIAPREVGEYMRKHLPVSWLAFVDNIGHCPHMSAASDSTELIQTFITRLLK</sequence>
<dbReference type="PANTHER" id="PTHR43039">
    <property type="entry name" value="ESTERASE-RELATED"/>
    <property type="match status" value="1"/>
</dbReference>
<gene>
    <name evidence="3" type="ORF">CR152_18200</name>
</gene>